<dbReference type="Proteomes" id="UP000813824">
    <property type="component" value="Unassembled WGS sequence"/>
</dbReference>
<evidence type="ECO:0000313" key="1">
    <source>
        <dbReference type="EMBL" id="KAH8099824.1"/>
    </source>
</evidence>
<dbReference type="Gene3D" id="3.20.10.10">
    <property type="entry name" value="D-amino Acid Aminotransferase, subunit A, domain 2"/>
    <property type="match status" value="1"/>
</dbReference>
<dbReference type="InterPro" id="IPR036038">
    <property type="entry name" value="Aminotransferase-like"/>
</dbReference>
<proteinExistence type="predicted"/>
<comment type="caution">
    <text evidence="1">The sequence shown here is derived from an EMBL/GenBank/DDBJ whole genome shotgun (WGS) entry which is preliminary data.</text>
</comment>
<name>A0A8K0UN61_9AGAR</name>
<keyword evidence="2" id="KW-1185">Reference proteome</keyword>
<dbReference type="InterPro" id="IPR001544">
    <property type="entry name" value="Aminotrans_IV"/>
</dbReference>
<sequence length="257" mass="27787">MSSPSFRLLTSIRYDPRLLDADWNTRVNDGVPTPVMLLPYHRDRLVHAAQQHGWSLGTLSAQSLSAACEQAVKDSGADLTRNPAFKIRALLAQDGTLTVTADVLPTSSPRDLLVPSGDPSDIRTLHIDPEPTPSSLFTATKTTHRPHYNASRARIGLSPIPSPRDSHIDVLLHTPDGRITETSIRNVAFQRGGQWITPHTSSGCLPGVMRRYLIEQGTWVEAGDGELLVDGIGDGELVMTANGVEGCCTSRVVSPTV</sequence>
<dbReference type="OrthoDB" id="64220at2759"/>
<dbReference type="AlphaFoldDB" id="A0A8K0UN61"/>
<dbReference type="Gene3D" id="3.30.470.10">
    <property type="match status" value="1"/>
</dbReference>
<reference evidence="1" key="1">
    <citation type="journal article" date="2021" name="New Phytol.">
        <title>Evolutionary innovations through gain and loss of genes in the ectomycorrhizal Boletales.</title>
        <authorList>
            <person name="Wu G."/>
            <person name="Miyauchi S."/>
            <person name="Morin E."/>
            <person name="Kuo A."/>
            <person name="Drula E."/>
            <person name="Varga T."/>
            <person name="Kohler A."/>
            <person name="Feng B."/>
            <person name="Cao Y."/>
            <person name="Lipzen A."/>
            <person name="Daum C."/>
            <person name="Hundley H."/>
            <person name="Pangilinan J."/>
            <person name="Johnson J."/>
            <person name="Barry K."/>
            <person name="LaButti K."/>
            <person name="Ng V."/>
            <person name="Ahrendt S."/>
            <person name="Min B."/>
            <person name="Choi I.G."/>
            <person name="Park H."/>
            <person name="Plett J.M."/>
            <person name="Magnuson J."/>
            <person name="Spatafora J.W."/>
            <person name="Nagy L.G."/>
            <person name="Henrissat B."/>
            <person name="Grigoriev I.V."/>
            <person name="Yang Z.L."/>
            <person name="Xu J."/>
            <person name="Martin F.M."/>
        </authorList>
    </citation>
    <scope>NUCLEOTIDE SEQUENCE</scope>
    <source>
        <strain evidence="1">KKN 215</strain>
    </source>
</reference>
<keyword evidence="1" id="KW-0032">Aminotransferase</keyword>
<dbReference type="EMBL" id="JAEVFJ010000018">
    <property type="protein sequence ID" value="KAH8099824.1"/>
    <property type="molecule type" value="Genomic_DNA"/>
</dbReference>
<dbReference type="SUPFAM" id="SSF56752">
    <property type="entry name" value="D-aminoacid aminotransferase-like PLP-dependent enzymes"/>
    <property type="match status" value="1"/>
</dbReference>
<keyword evidence="1" id="KW-0808">Transferase</keyword>
<dbReference type="InterPro" id="IPR043132">
    <property type="entry name" value="BCAT-like_C"/>
</dbReference>
<protein>
    <submittedName>
        <fullName evidence="1">Aminotransferase class IV-domain-containing protein</fullName>
    </submittedName>
</protein>
<gene>
    <name evidence="1" type="ORF">BXZ70DRAFT_219792</name>
</gene>
<dbReference type="GO" id="GO:0008483">
    <property type="term" value="F:transaminase activity"/>
    <property type="evidence" value="ECO:0007669"/>
    <property type="project" value="UniProtKB-KW"/>
</dbReference>
<dbReference type="Pfam" id="PF01063">
    <property type="entry name" value="Aminotran_4"/>
    <property type="match status" value="1"/>
</dbReference>
<evidence type="ECO:0000313" key="2">
    <source>
        <dbReference type="Proteomes" id="UP000813824"/>
    </source>
</evidence>
<accession>A0A8K0UN61</accession>
<dbReference type="InterPro" id="IPR043131">
    <property type="entry name" value="BCAT-like_N"/>
</dbReference>
<organism evidence="1 2">
    <name type="scientific">Cristinia sonorae</name>
    <dbReference type="NCBI Taxonomy" id="1940300"/>
    <lineage>
        <taxon>Eukaryota</taxon>
        <taxon>Fungi</taxon>
        <taxon>Dikarya</taxon>
        <taxon>Basidiomycota</taxon>
        <taxon>Agaricomycotina</taxon>
        <taxon>Agaricomycetes</taxon>
        <taxon>Agaricomycetidae</taxon>
        <taxon>Agaricales</taxon>
        <taxon>Pleurotineae</taxon>
        <taxon>Stephanosporaceae</taxon>
        <taxon>Cristinia</taxon>
    </lineage>
</organism>